<dbReference type="EMBL" id="BMGL01000007">
    <property type="protein sequence ID" value="GGE13680.1"/>
    <property type="molecule type" value="Genomic_DNA"/>
</dbReference>
<reference evidence="2 3" key="1">
    <citation type="journal article" date="2014" name="Int. J. Syst. Evol. Microbiol.">
        <title>Complete genome sequence of Corynebacterium casei LMG S-19264T (=DSM 44701T), isolated from a smear-ripened cheese.</title>
        <authorList>
            <consortium name="US DOE Joint Genome Institute (JGI-PGF)"/>
            <person name="Walter F."/>
            <person name="Albersmeier A."/>
            <person name="Kalinowski J."/>
            <person name="Ruckert C."/>
        </authorList>
    </citation>
    <scope>NUCLEOTIDE SEQUENCE [LARGE SCALE GENOMIC DNA]</scope>
    <source>
        <strain evidence="2 3">CGMCC 1.12925</strain>
    </source>
</reference>
<feature type="chain" id="PRO_5037942316" description="Secreted protein" evidence="1">
    <location>
        <begin position="26"/>
        <end position="138"/>
    </location>
</feature>
<dbReference type="InterPro" id="IPR058512">
    <property type="entry name" value="DUF8199"/>
</dbReference>
<organism evidence="2 3">
    <name type="scientific">Psychroflexus salis</name>
    <dbReference type="NCBI Taxonomy" id="1526574"/>
    <lineage>
        <taxon>Bacteria</taxon>
        <taxon>Pseudomonadati</taxon>
        <taxon>Bacteroidota</taxon>
        <taxon>Flavobacteriia</taxon>
        <taxon>Flavobacteriales</taxon>
        <taxon>Flavobacteriaceae</taxon>
        <taxon>Psychroflexus</taxon>
    </lineage>
</organism>
<proteinExistence type="predicted"/>
<dbReference type="InterPro" id="IPR058060">
    <property type="entry name" value="HYC_CC_PP"/>
</dbReference>
<protein>
    <recommendedName>
        <fullName evidence="4">Secreted protein</fullName>
    </recommendedName>
</protein>
<dbReference type="Proteomes" id="UP000599688">
    <property type="component" value="Unassembled WGS sequence"/>
</dbReference>
<evidence type="ECO:0000313" key="3">
    <source>
        <dbReference type="Proteomes" id="UP000599688"/>
    </source>
</evidence>
<feature type="signal peptide" evidence="1">
    <location>
        <begin position="1"/>
        <end position="25"/>
    </location>
</feature>
<keyword evidence="1" id="KW-0732">Signal</keyword>
<sequence>MKTHFQHIASLLLAVLVLVSTQSYSINTHYCGNILVDKAIIKPAKKCAMHDANSSLHHEHDDKKDDCCDDEVELIEGQDQLKVQSLDFELPNPVFFQAFVYTFIFNTSFEALEKVDYSENPPPLLLRDFQAHYQVFLI</sequence>
<evidence type="ECO:0008006" key="4">
    <source>
        <dbReference type="Google" id="ProtNLM"/>
    </source>
</evidence>
<comment type="caution">
    <text evidence="2">The sequence shown here is derived from an EMBL/GenBank/DDBJ whole genome shotgun (WGS) entry which is preliminary data.</text>
</comment>
<dbReference type="RefSeq" id="WP_188406093.1">
    <property type="nucleotide sequence ID" value="NZ_BMGL01000007.1"/>
</dbReference>
<gene>
    <name evidence="2" type="ORF">GCM10010831_13810</name>
</gene>
<keyword evidence="3" id="KW-1185">Reference proteome</keyword>
<dbReference type="NCBIfam" id="NF047658">
    <property type="entry name" value="HYC_CC_PP"/>
    <property type="match status" value="1"/>
</dbReference>
<evidence type="ECO:0000313" key="2">
    <source>
        <dbReference type="EMBL" id="GGE13680.1"/>
    </source>
</evidence>
<dbReference type="AlphaFoldDB" id="A0A916ZUS4"/>
<dbReference type="Pfam" id="PF26622">
    <property type="entry name" value="DUF8199"/>
    <property type="match status" value="1"/>
</dbReference>
<name>A0A916ZUS4_9FLAO</name>
<accession>A0A916ZUS4</accession>
<evidence type="ECO:0000256" key="1">
    <source>
        <dbReference type="SAM" id="SignalP"/>
    </source>
</evidence>